<feature type="domain" description="Oxidoreductase acuF-like C2H2 type zinc-finger" evidence="2">
    <location>
        <begin position="321"/>
        <end position="351"/>
    </location>
</feature>
<gene>
    <name evidence="3" type="ORF">BP00DRAFT_443557</name>
</gene>
<dbReference type="AlphaFoldDB" id="A0A2V5IGY3"/>
<dbReference type="InterPro" id="IPR058925">
    <property type="entry name" value="zf-C2H2_AcuF"/>
</dbReference>
<proteinExistence type="predicted"/>
<keyword evidence="4" id="KW-1185">Reference proteome</keyword>
<dbReference type="PANTHER" id="PTHR35391:SF5">
    <property type="entry name" value="DUF6590 DOMAIN-CONTAINING PROTEIN"/>
    <property type="match status" value="1"/>
</dbReference>
<accession>A0A2V5IGY3</accession>
<feature type="region of interest" description="Disordered" evidence="1">
    <location>
        <begin position="457"/>
        <end position="487"/>
    </location>
</feature>
<sequence length="487" mass="54738">MANPLKSKTLGNAALDVRSRFSYLQHSISPRIAAIVNQAQRFEVWATNFGLFRLGHSSLDYQLRDAPFFREYTIRLLQNLFRHLGQISEILRLAPHPKEANSRAALRQRDACAGDDLVEGSDSSDDEEIQILLVESATATIDKLYRLAFKIHNPALRLGLSKALEYELIDPETGVNVVDQLRQRDQSHVEELFASYRSASPTNFQNHFLVLRLANANTRRRQHFGYWRKSKTKFTATTRPAVAGEPATVPSAQPRKPAEPNAPLRPIPASRPSTAAYLDASKIELEDDVSVNSSHSVVYSSQDGNSDPVQIPPPPRHLLNGEVFECPYCFTLCPRNILEHGAWQTHILRDLRPYICTYEGCREPDQQYDTFHGWIKHEVFAHQNQGLQGSLGEHKLMAGWEPRECPFCLTEADPYHIASHLRRVACFSLPRFVNDDFVSFGGSRLSKEVAASTDSSRALASGTRSPSTFSATRSGIGVMDTRERNLE</sequence>
<dbReference type="Pfam" id="PF26082">
    <property type="entry name" value="zf-C2H2_AcuF"/>
    <property type="match status" value="1"/>
</dbReference>
<evidence type="ECO:0000313" key="4">
    <source>
        <dbReference type="Proteomes" id="UP000248817"/>
    </source>
</evidence>
<feature type="region of interest" description="Disordered" evidence="1">
    <location>
        <begin position="237"/>
        <end position="271"/>
    </location>
</feature>
<dbReference type="EMBL" id="KZ825475">
    <property type="protein sequence ID" value="PYI34512.1"/>
    <property type="molecule type" value="Genomic_DNA"/>
</dbReference>
<dbReference type="PANTHER" id="PTHR35391">
    <property type="entry name" value="C2H2-TYPE DOMAIN-CONTAINING PROTEIN-RELATED"/>
    <property type="match status" value="1"/>
</dbReference>
<evidence type="ECO:0000313" key="3">
    <source>
        <dbReference type="EMBL" id="PYI34512.1"/>
    </source>
</evidence>
<feature type="compositionally biased region" description="Polar residues" evidence="1">
    <location>
        <begin position="457"/>
        <end position="473"/>
    </location>
</feature>
<evidence type="ECO:0000259" key="2">
    <source>
        <dbReference type="Pfam" id="PF26082"/>
    </source>
</evidence>
<organism evidence="3 4">
    <name type="scientific">Aspergillus indologenus CBS 114.80</name>
    <dbReference type="NCBI Taxonomy" id="1450541"/>
    <lineage>
        <taxon>Eukaryota</taxon>
        <taxon>Fungi</taxon>
        <taxon>Dikarya</taxon>
        <taxon>Ascomycota</taxon>
        <taxon>Pezizomycotina</taxon>
        <taxon>Eurotiomycetes</taxon>
        <taxon>Eurotiomycetidae</taxon>
        <taxon>Eurotiales</taxon>
        <taxon>Aspergillaceae</taxon>
        <taxon>Aspergillus</taxon>
        <taxon>Aspergillus subgen. Circumdati</taxon>
    </lineage>
</organism>
<protein>
    <recommendedName>
        <fullName evidence="2">Oxidoreductase acuF-like C2H2 type zinc-finger domain-containing protein</fullName>
    </recommendedName>
</protein>
<evidence type="ECO:0000256" key="1">
    <source>
        <dbReference type="SAM" id="MobiDB-lite"/>
    </source>
</evidence>
<dbReference type="Proteomes" id="UP000248817">
    <property type="component" value="Unassembled WGS sequence"/>
</dbReference>
<reference evidence="3 4" key="1">
    <citation type="submission" date="2018-02" db="EMBL/GenBank/DDBJ databases">
        <title>The genomes of Aspergillus section Nigri reveals drivers in fungal speciation.</title>
        <authorList>
            <consortium name="DOE Joint Genome Institute"/>
            <person name="Vesth T.C."/>
            <person name="Nybo J."/>
            <person name="Theobald S."/>
            <person name="Brandl J."/>
            <person name="Frisvad J.C."/>
            <person name="Nielsen K.F."/>
            <person name="Lyhne E.K."/>
            <person name="Kogle M.E."/>
            <person name="Kuo A."/>
            <person name="Riley R."/>
            <person name="Clum A."/>
            <person name="Nolan M."/>
            <person name="Lipzen A."/>
            <person name="Salamov A."/>
            <person name="Henrissat B."/>
            <person name="Wiebenga A."/>
            <person name="De vries R.P."/>
            <person name="Grigoriev I.V."/>
            <person name="Mortensen U.H."/>
            <person name="Andersen M.R."/>
            <person name="Baker S.E."/>
        </authorList>
    </citation>
    <scope>NUCLEOTIDE SEQUENCE [LARGE SCALE GENOMIC DNA]</scope>
    <source>
        <strain evidence="3 4">CBS 114.80</strain>
    </source>
</reference>
<name>A0A2V5IGY3_9EURO</name>